<reference evidence="1" key="1">
    <citation type="journal article" date="2015" name="Nature">
        <title>Complex archaea that bridge the gap between prokaryotes and eukaryotes.</title>
        <authorList>
            <person name="Spang A."/>
            <person name="Saw J.H."/>
            <person name="Jorgensen S.L."/>
            <person name="Zaremba-Niedzwiedzka K."/>
            <person name="Martijn J."/>
            <person name="Lind A.E."/>
            <person name="van Eijk R."/>
            <person name="Schleper C."/>
            <person name="Guy L."/>
            <person name="Ettema T.J."/>
        </authorList>
    </citation>
    <scope>NUCLEOTIDE SEQUENCE</scope>
</reference>
<evidence type="ECO:0000313" key="1">
    <source>
        <dbReference type="EMBL" id="KKN03059.1"/>
    </source>
</evidence>
<dbReference type="AlphaFoldDB" id="A0A0F9MBC8"/>
<organism evidence="1">
    <name type="scientific">marine sediment metagenome</name>
    <dbReference type="NCBI Taxonomy" id="412755"/>
    <lineage>
        <taxon>unclassified sequences</taxon>
        <taxon>metagenomes</taxon>
        <taxon>ecological metagenomes</taxon>
    </lineage>
</organism>
<accession>A0A0F9MBC8</accession>
<comment type="caution">
    <text evidence="1">The sequence shown here is derived from an EMBL/GenBank/DDBJ whole genome shotgun (WGS) entry which is preliminary data.</text>
</comment>
<proteinExistence type="predicted"/>
<name>A0A0F9MBC8_9ZZZZ</name>
<sequence length="338" mass="40369">MLEDYANVFNERKLYLRFNGLMKVFIENCKETKIKGNVARRVSLFNHYYSEFRYQLYCAYYFLGQLDLLEKTIMQQYNELKPFIMFQNEAKMEYDSFIVHEFLLRIMPFLNTLFILQDRLMVIIGLFLDIEYQDPVRKPNESDKVYNRKVETFRSKLQSFAAYATNYSSILKPFPEEVQELVVNYWNQNGQEIRLYRNLNQHQFSLLEEAYIVREPTERFILYLPDNPNEHDFEKLLYDKKRVAIDYFNSEINVFHDFIEGLMKILGVAPERHEFATSTSPNANKIKDYNEGDLMKIWVIKNDAILFSVGKKTPDGEAAKLAMRRIKNKIVGIKWDIK</sequence>
<dbReference type="EMBL" id="LAZR01005077">
    <property type="protein sequence ID" value="KKN03059.1"/>
    <property type="molecule type" value="Genomic_DNA"/>
</dbReference>
<gene>
    <name evidence="1" type="ORF">LCGC14_1111450</name>
</gene>
<protein>
    <submittedName>
        <fullName evidence="1">Uncharacterized protein</fullName>
    </submittedName>
</protein>